<keyword evidence="2" id="KW-1185">Reference proteome</keyword>
<evidence type="ECO:0000313" key="2">
    <source>
        <dbReference type="Proteomes" id="UP000663722"/>
    </source>
</evidence>
<sequence>MFRSDLLNFRKNIDRLLSKQVYKNFFEQALAIAYQFSCVAQQIMR</sequence>
<dbReference type="EMBL" id="CP061800">
    <property type="protein sequence ID" value="QTA86554.1"/>
    <property type="molecule type" value="Genomic_DNA"/>
</dbReference>
<reference evidence="1" key="1">
    <citation type="journal article" date="2021" name="Microb. Physiol.">
        <title>Proteogenomic Insights into the Physiology of Marine, Sulfate-Reducing, Filamentous Desulfonema limicola and Desulfonema magnum.</title>
        <authorList>
            <person name="Schnaars V."/>
            <person name="Wohlbrand L."/>
            <person name="Scheve S."/>
            <person name="Hinrichs C."/>
            <person name="Reinhardt R."/>
            <person name="Rabus R."/>
        </authorList>
    </citation>
    <scope>NUCLEOTIDE SEQUENCE</scope>
    <source>
        <strain evidence="1">4be13</strain>
    </source>
</reference>
<accession>A0A975BIY1</accession>
<proteinExistence type="predicted"/>
<dbReference type="KEGG" id="dmm:dnm_025780"/>
<organism evidence="1 2">
    <name type="scientific">Desulfonema magnum</name>
    <dbReference type="NCBI Taxonomy" id="45655"/>
    <lineage>
        <taxon>Bacteria</taxon>
        <taxon>Pseudomonadati</taxon>
        <taxon>Thermodesulfobacteriota</taxon>
        <taxon>Desulfobacteria</taxon>
        <taxon>Desulfobacterales</taxon>
        <taxon>Desulfococcaceae</taxon>
        <taxon>Desulfonema</taxon>
    </lineage>
</organism>
<evidence type="ECO:0000313" key="1">
    <source>
        <dbReference type="EMBL" id="QTA86554.1"/>
    </source>
</evidence>
<dbReference type="Proteomes" id="UP000663722">
    <property type="component" value="Chromosome"/>
</dbReference>
<gene>
    <name evidence="1" type="ORF">dnm_025780</name>
</gene>
<protein>
    <submittedName>
        <fullName evidence="1">Uncharacterized protein</fullName>
    </submittedName>
</protein>
<dbReference type="AlphaFoldDB" id="A0A975BIY1"/>
<name>A0A975BIY1_9BACT</name>